<dbReference type="EMBL" id="QGNY01000003">
    <property type="protein sequence ID" value="PWS32183.1"/>
    <property type="molecule type" value="Genomic_DNA"/>
</dbReference>
<dbReference type="NCBIfam" id="TIGR03779">
    <property type="entry name" value="Bac_Flav_CT_M"/>
    <property type="match status" value="1"/>
</dbReference>
<feature type="domain" description="Conjugative transposon TraM C-terminal" evidence="2">
    <location>
        <begin position="278"/>
        <end position="424"/>
    </location>
</feature>
<organism evidence="3 4">
    <name type="scientific">Pedobacter paludis</name>
    <dbReference type="NCBI Taxonomy" id="2203212"/>
    <lineage>
        <taxon>Bacteria</taxon>
        <taxon>Pseudomonadati</taxon>
        <taxon>Bacteroidota</taxon>
        <taxon>Sphingobacteriia</taxon>
        <taxon>Sphingobacteriales</taxon>
        <taxon>Sphingobacteriaceae</taxon>
        <taxon>Pedobacter</taxon>
    </lineage>
</organism>
<evidence type="ECO:0000259" key="2">
    <source>
        <dbReference type="Pfam" id="PF12508"/>
    </source>
</evidence>
<keyword evidence="4" id="KW-1185">Reference proteome</keyword>
<dbReference type="Proteomes" id="UP000245391">
    <property type="component" value="Unassembled WGS sequence"/>
</dbReference>
<reference evidence="4" key="1">
    <citation type="submission" date="2018-05" db="EMBL/GenBank/DDBJ databases">
        <title>Pedobacter paludis sp. nov., isolated from wetland soil.</title>
        <authorList>
            <person name="Zhang Y."/>
        </authorList>
    </citation>
    <scope>NUCLEOTIDE SEQUENCE [LARGE SCALE GENOMIC DNA]</scope>
    <source>
        <strain evidence="4">R-8</strain>
    </source>
</reference>
<keyword evidence="1" id="KW-1133">Transmembrane helix</keyword>
<dbReference type="InterPro" id="IPR055407">
    <property type="entry name" value="TraM_C"/>
</dbReference>
<dbReference type="RefSeq" id="WP_109929631.1">
    <property type="nucleotide sequence ID" value="NZ_QGNY01000003.1"/>
</dbReference>
<comment type="caution">
    <text evidence="3">The sequence shown here is derived from an EMBL/GenBank/DDBJ whole genome shotgun (WGS) entry which is preliminary data.</text>
</comment>
<keyword evidence="1" id="KW-0472">Membrane</keyword>
<keyword evidence="1" id="KW-0812">Transmembrane</keyword>
<dbReference type="OrthoDB" id="1453786at2"/>
<evidence type="ECO:0000256" key="1">
    <source>
        <dbReference type="SAM" id="Phobius"/>
    </source>
</evidence>
<dbReference type="InterPro" id="IPR022187">
    <property type="entry name" value="Conjug_transposon_TraM"/>
</dbReference>
<proteinExistence type="predicted"/>
<sequence length="431" mass="47131">MEITEKQPHTRAYQNQRKLMVMLPIIIVPFMTILFWLFGGGSGEASAKAEKHVGINTSLPGAELKTEGKLDKMAFYKLAEKDSADQESISKRDPYMDMFNNRYAADSSMSGQAIPERPVGPYISPSPYGNRFGEQNEARIQEKLNALSIALNTPPQASQNALGEQAYRPASPVMNTSDIDRLEAMMNQANAGGERDPEMQQISTMLNQILDIQHPDRVKLKIQEASSKERGKVFPVSASAKPINVSVLEAKEKDSGTIRNGFYSLNEQIESAGDQNAIQAVIHESQTLVNGATIKLRLLNDIYINGQLVPRNTFVYAIGNISGERMTAEVASIRSGNSIFPVRLSVFDLDGINGMYIPGAISRDVAKGSADQALQNITLGANTIDPSMGMQAMSMGVEAAKGLMSKKVKLIKVTVKAGYKVLLRDQNNKTE</sequence>
<evidence type="ECO:0000313" key="4">
    <source>
        <dbReference type="Proteomes" id="UP000245391"/>
    </source>
</evidence>
<gene>
    <name evidence="3" type="primary">traM</name>
    <name evidence="3" type="ORF">DF947_10460</name>
</gene>
<dbReference type="Pfam" id="PF12508">
    <property type="entry name" value="Transposon_TraM"/>
    <property type="match status" value="1"/>
</dbReference>
<feature type="transmembrane region" description="Helical" evidence="1">
    <location>
        <begin position="21"/>
        <end position="39"/>
    </location>
</feature>
<accession>A0A317F1Q1</accession>
<name>A0A317F1Q1_9SPHI</name>
<protein>
    <submittedName>
        <fullName evidence="3">Conjugative transposon protein TraM</fullName>
    </submittedName>
</protein>
<dbReference type="AlphaFoldDB" id="A0A317F1Q1"/>
<evidence type="ECO:0000313" key="3">
    <source>
        <dbReference type="EMBL" id="PWS32183.1"/>
    </source>
</evidence>